<comment type="function">
    <text evidence="6">Catalyzes the formation of acetyl phosphate from acetate and ATP. Can also catalyze the reverse reaction.</text>
</comment>
<reference evidence="8 9" key="1">
    <citation type="submission" date="2023-05" db="EMBL/GenBank/DDBJ databases">
        <title>YMD87, complete Genome.</title>
        <authorList>
            <person name="Zhang J."/>
            <person name="Xu X."/>
        </authorList>
    </citation>
    <scope>NUCLEOTIDE SEQUENCE [LARGE SCALE GENOMIC DNA]</scope>
    <source>
        <strain evidence="8 9">YMD87</strain>
    </source>
</reference>
<dbReference type="InterPro" id="IPR004372">
    <property type="entry name" value="Ac/propionate_kinase"/>
</dbReference>
<dbReference type="InterPro" id="IPR043129">
    <property type="entry name" value="ATPase_NBD"/>
</dbReference>
<feature type="active site" description="Proton donor/acceptor" evidence="6">
    <location>
        <position position="136"/>
    </location>
</feature>
<comment type="caution">
    <text evidence="6">Lacks conserved residue(s) required for the propagation of feature annotation.</text>
</comment>
<dbReference type="PROSITE" id="PS01076">
    <property type="entry name" value="ACETATE_KINASE_2"/>
    <property type="match status" value="1"/>
</dbReference>
<feature type="binding site" evidence="6">
    <location>
        <position position="13"/>
    </location>
    <ligand>
        <name>ATP</name>
        <dbReference type="ChEBI" id="CHEBI:30616"/>
    </ligand>
</feature>
<protein>
    <recommendedName>
        <fullName evidence="6">Acetate kinase</fullName>
        <ecNumber evidence="6">2.7.2.1</ecNumber>
    </recommendedName>
    <alternativeName>
        <fullName evidence="6">Acetokinase</fullName>
    </alternativeName>
</protein>
<keyword evidence="6" id="KW-0963">Cytoplasm</keyword>
<dbReference type="PANTHER" id="PTHR21060">
    <property type="entry name" value="ACETATE KINASE"/>
    <property type="match status" value="1"/>
</dbReference>
<dbReference type="GO" id="GO:0008776">
    <property type="term" value="F:acetate kinase activity"/>
    <property type="evidence" value="ECO:0007669"/>
    <property type="project" value="UniProtKB-EC"/>
</dbReference>
<feature type="binding site" evidence="6">
    <location>
        <begin position="190"/>
        <end position="194"/>
    </location>
    <ligand>
        <name>ATP</name>
        <dbReference type="ChEBI" id="CHEBI:30616"/>
    </ligand>
</feature>
<keyword evidence="5 6" id="KW-0067">ATP-binding</keyword>
<evidence type="ECO:0000256" key="4">
    <source>
        <dbReference type="ARBA" id="ARBA00022777"/>
    </source>
</evidence>
<feature type="binding site" evidence="6">
    <location>
        <position position="338"/>
    </location>
    <ligand>
        <name>Mg(2+)</name>
        <dbReference type="ChEBI" id="CHEBI:18420"/>
    </ligand>
</feature>
<evidence type="ECO:0000256" key="5">
    <source>
        <dbReference type="ARBA" id="ARBA00022840"/>
    </source>
</evidence>
<gene>
    <name evidence="6" type="primary">ackA</name>
    <name evidence="8" type="ORF">QF118_02535</name>
</gene>
<organism evidence="8 9">
    <name type="scientific">Tropicibacter oceani</name>
    <dbReference type="NCBI Taxonomy" id="3058420"/>
    <lineage>
        <taxon>Bacteria</taxon>
        <taxon>Pseudomonadati</taxon>
        <taxon>Pseudomonadota</taxon>
        <taxon>Alphaproteobacteria</taxon>
        <taxon>Rhodobacterales</taxon>
        <taxon>Roseobacteraceae</taxon>
        <taxon>Tropicibacter</taxon>
    </lineage>
</organism>
<dbReference type="PRINTS" id="PR00471">
    <property type="entry name" value="ACETATEKNASE"/>
</dbReference>
<dbReference type="InterPro" id="IPR023865">
    <property type="entry name" value="Aliphatic_acid_kinase_CS"/>
</dbReference>
<evidence type="ECO:0000256" key="2">
    <source>
        <dbReference type="ARBA" id="ARBA00022679"/>
    </source>
</evidence>
<name>A0ABY8QJW4_9RHOB</name>
<dbReference type="EC" id="2.7.2.1" evidence="6"/>
<evidence type="ECO:0000256" key="3">
    <source>
        <dbReference type="ARBA" id="ARBA00022741"/>
    </source>
</evidence>
<keyword evidence="9" id="KW-1185">Reference proteome</keyword>
<keyword evidence="3 6" id="KW-0547">Nucleotide-binding</keyword>
<feature type="site" description="Transition state stabilizer" evidence="6">
    <location>
        <position position="223"/>
    </location>
</feature>
<keyword evidence="6" id="KW-0479">Metal-binding</keyword>
<sequence>MMLVVNAGSSSIKTQLFDAQLTSVLSVDVTGIGGTAQLRVGADRTPAVAPDHDKALRLILRALTDHGHPVAEITAAGHRVVHGGSLLVRPVRITPEVIGQIRACIPLAPLHNPHNLSAIEALTRIAPDIAQYASFDTAFHATNPPEAALYPLPDAQRDKGLRRYGFHGLSYAAMVRRFGDALPPRLLACHLGNGASLCAIRDGRSVATTMGYSPMAGLPMGTRVGDIDGSAVLRLAREIGIDQTESLLNGQSGLVALAGTNDMAELLASDRPEAGFAVNYFCYWVARHAGSMIAAMQGLDAIAFTGGIGENAAPVRDKVLAHLAWAGKVPVHVVPAGEERQIALDALGLGARI</sequence>
<proteinExistence type="inferred from homology"/>
<comment type="catalytic activity">
    <reaction evidence="6">
        <text>acetate + ATP = acetyl phosphate + ADP</text>
        <dbReference type="Rhea" id="RHEA:11352"/>
        <dbReference type="ChEBI" id="CHEBI:22191"/>
        <dbReference type="ChEBI" id="CHEBI:30089"/>
        <dbReference type="ChEBI" id="CHEBI:30616"/>
        <dbReference type="ChEBI" id="CHEBI:456216"/>
        <dbReference type="EC" id="2.7.2.1"/>
    </reaction>
</comment>
<feature type="binding site" evidence="6">
    <location>
        <begin position="307"/>
        <end position="311"/>
    </location>
    <ligand>
        <name>ATP</name>
        <dbReference type="ChEBI" id="CHEBI:30616"/>
    </ligand>
</feature>
<evidence type="ECO:0000256" key="7">
    <source>
        <dbReference type="RuleBase" id="RU003835"/>
    </source>
</evidence>
<dbReference type="SUPFAM" id="SSF53067">
    <property type="entry name" value="Actin-like ATPase domain"/>
    <property type="match status" value="2"/>
</dbReference>
<comment type="similarity">
    <text evidence="1 6 7">Belongs to the acetokinase family.</text>
</comment>
<evidence type="ECO:0000256" key="6">
    <source>
        <dbReference type="HAMAP-Rule" id="MF_00020"/>
    </source>
</evidence>
<comment type="subcellular location">
    <subcellularLocation>
        <location evidence="6">Cytoplasm</location>
    </subcellularLocation>
</comment>
<dbReference type="InterPro" id="IPR000890">
    <property type="entry name" value="Aliphatic_acid_kin_short-chain"/>
</dbReference>
<dbReference type="Pfam" id="PF00871">
    <property type="entry name" value="Acetate_kinase"/>
    <property type="match status" value="1"/>
</dbReference>
<comment type="pathway">
    <text evidence="6">Metabolic intermediate biosynthesis; acetyl-CoA biosynthesis; acetyl-CoA from acetate: step 1/2.</text>
</comment>
<dbReference type="Proteomes" id="UP001241605">
    <property type="component" value="Chromosome"/>
</dbReference>
<keyword evidence="6" id="KW-0460">Magnesium</keyword>
<feature type="binding site" evidence="6">
    <location>
        <position position="6"/>
    </location>
    <ligand>
        <name>Mg(2+)</name>
        <dbReference type="ChEBI" id="CHEBI:18420"/>
    </ligand>
</feature>
<dbReference type="RefSeq" id="WP_282301076.1">
    <property type="nucleotide sequence ID" value="NZ_CP124616.1"/>
</dbReference>
<evidence type="ECO:0000313" key="9">
    <source>
        <dbReference type="Proteomes" id="UP001241605"/>
    </source>
</evidence>
<dbReference type="HAMAP" id="MF_00020">
    <property type="entry name" value="Acetate_kinase"/>
    <property type="match status" value="1"/>
</dbReference>
<dbReference type="PROSITE" id="PS01075">
    <property type="entry name" value="ACETATE_KINASE_1"/>
    <property type="match status" value="1"/>
</dbReference>
<comment type="cofactor">
    <cofactor evidence="6">
        <name>Mg(2+)</name>
        <dbReference type="ChEBI" id="CHEBI:18420"/>
    </cofactor>
    <cofactor evidence="6">
        <name>Mn(2+)</name>
        <dbReference type="ChEBI" id="CHEBI:29035"/>
    </cofactor>
    <text evidence="6">Mg(2+). Can also accept Mn(2+).</text>
</comment>
<dbReference type="PIRSF" id="PIRSF000722">
    <property type="entry name" value="Acetate_prop_kin"/>
    <property type="match status" value="1"/>
</dbReference>
<evidence type="ECO:0000256" key="1">
    <source>
        <dbReference type="ARBA" id="ARBA00008748"/>
    </source>
</evidence>
<keyword evidence="4 6" id="KW-0418">Kinase</keyword>
<accession>A0ABY8QJW4</accession>
<dbReference type="NCBIfam" id="TIGR00016">
    <property type="entry name" value="ackA"/>
    <property type="match status" value="1"/>
</dbReference>
<evidence type="ECO:0000313" key="8">
    <source>
        <dbReference type="EMBL" id="WGW04442.1"/>
    </source>
</evidence>
<keyword evidence="2 6" id="KW-0808">Transferase</keyword>
<dbReference type="Gene3D" id="3.30.420.40">
    <property type="match status" value="2"/>
</dbReference>
<dbReference type="EMBL" id="CP124616">
    <property type="protein sequence ID" value="WGW04442.1"/>
    <property type="molecule type" value="Genomic_DNA"/>
</dbReference>
<dbReference type="PANTHER" id="PTHR21060:SF15">
    <property type="entry name" value="ACETATE KINASE-RELATED"/>
    <property type="match status" value="1"/>
</dbReference>
<comment type="subunit">
    <text evidence="6">Homodimer.</text>
</comment>
<feature type="site" description="Transition state stabilizer" evidence="6">
    <location>
        <position position="167"/>
    </location>
</feature>
<feature type="binding site" evidence="6">
    <location>
        <position position="79"/>
    </location>
    <ligand>
        <name>substrate</name>
    </ligand>
</feature>